<evidence type="ECO:0000313" key="2">
    <source>
        <dbReference type="EMBL" id="MBW4706855.1"/>
    </source>
</evidence>
<dbReference type="Pfam" id="PF00356">
    <property type="entry name" value="LacI"/>
    <property type="match status" value="1"/>
</dbReference>
<dbReference type="GO" id="GO:0000976">
    <property type="term" value="F:transcription cis-regulatory region binding"/>
    <property type="evidence" value="ECO:0007669"/>
    <property type="project" value="TreeGrafter"/>
</dbReference>
<accession>A0A9X1FTK3</accession>
<dbReference type="AlphaFoldDB" id="A0A9X1FTK3"/>
<dbReference type="InterPro" id="IPR000843">
    <property type="entry name" value="HTH_LacI"/>
</dbReference>
<dbReference type="GO" id="GO:0003700">
    <property type="term" value="F:DNA-binding transcription factor activity"/>
    <property type="evidence" value="ECO:0007669"/>
    <property type="project" value="TreeGrafter"/>
</dbReference>
<evidence type="ECO:0000313" key="3">
    <source>
        <dbReference type="Proteomes" id="UP001138661"/>
    </source>
</evidence>
<dbReference type="Proteomes" id="UP001138661">
    <property type="component" value="Unassembled WGS sequence"/>
</dbReference>
<dbReference type="EMBL" id="JAHXDN010000001">
    <property type="protein sequence ID" value="MBW4706855.1"/>
    <property type="molecule type" value="Genomic_DNA"/>
</dbReference>
<dbReference type="Pfam" id="PF13407">
    <property type="entry name" value="Peripla_BP_4"/>
    <property type="match status" value="1"/>
</dbReference>
<evidence type="ECO:0000259" key="1">
    <source>
        <dbReference type="PROSITE" id="PS50932"/>
    </source>
</evidence>
<feature type="domain" description="HTH lacI-type" evidence="1">
    <location>
        <begin position="11"/>
        <end position="65"/>
    </location>
</feature>
<keyword evidence="3" id="KW-1185">Reference proteome</keyword>
<dbReference type="PANTHER" id="PTHR30146">
    <property type="entry name" value="LACI-RELATED TRANSCRIPTIONAL REPRESSOR"/>
    <property type="match status" value="1"/>
</dbReference>
<organism evidence="2 3">
    <name type="scientific">Roseobacter insulae</name>
    <dbReference type="NCBI Taxonomy" id="2859783"/>
    <lineage>
        <taxon>Bacteria</taxon>
        <taxon>Pseudomonadati</taxon>
        <taxon>Pseudomonadota</taxon>
        <taxon>Alphaproteobacteria</taxon>
        <taxon>Rhodobacterales</taxon>
        <taxon>Roseobacteraceae</taxon>
        <taxon>Roseobacter</taxon>
    </lineage>
</organism>
<dbReference type="CDD" id="cd06307">
    <property type="entry name" value="PBP1_sugar_binding"/>
    <property type="match status" value="1"/>
</dbReference>
<reference evidence="2" key="1">
    <citation type="submission" date="2021-07" db="EMBL/GenBank/DDBJ databases">
        <title>Roseobacter insulae sp. nov., isolated from a tidal flat.</title>
        <authorList>
            <person name="Park S."/>
            <person name="Yoon J.-H."/>
        </authorList>
    </citation>
    <scope>NUCLEOTIDE SEQUENCE</scope>
    <source>
        <strain evidence="2">YSTF-M11</strain>
    </source>
</reference>
<name>A0A9X1FTK3_9RHOB</name>
<gene>
    <name evidence="2" type="ORF">KX928_03545</name>
</gene>
<dbReference type="PROSITE" id="PS00356">
    <property type="entry name" value="HTH_LACI_1"/>
    <property type="match status" value="1"/>
</dbReference>
<dbReference type="RefSeq" id="WP_219498996.1">
    <property type="nucleotide sequence ID" value="NZ_JAHXDN010000001.1"/>
</dbReference>
<keyword evidence="2" id="KW-0238">DNA-binding</keyword>
<dbReference type="PANTHER" id="PTHR30146:SF152">
    <property type="entry name" value="TRANSCRIPTIONAL REGULATORY PROTEIN"/>
    <property type="match status" value="1"/>
</dbReference>
<sequence length="363" mass="39816">MKVSRDTPLNPTVNDIARVAQVSLATVDRVLNERPGVRKVTVEKVNRAIAHLGYVRDTAAANLARGRIYRFLFILPATNNEFVDLLQQQIGDLSHGLKRERTQISHMRVPAFDPMALAEAINSLDPETVDGVAIFGPETPSVRDSISKLRRHGVSVVSLVSDIPSSERNTYVGIDNVAAGRTAAQLMGRFLGPVSGEILVLTGSMLARDHLERRLGFDEVIARDFPNLDVKASLEGRDDPDLIEKLLPQAFAGARNVIGIYSSAAGNAGLVRYLARHVKHPPPVIIAHELTPLSRRALSEGLFDAVISQDSGHLVRSAVRIMRANNDNVPINLAQERIRIDVYLKENLPPETGDQQGDQDENH</sequence>
<protein>
    <submittedName>
        <fullName evidence="2">LacI family DNA-binding transcriptional regulator</fullName>
    </submittedName>
</protein>
<dbReference type="SMART" id="SM00354">
    <property type="entry name" value="HTH_LACI"/>
    <property type="match status" value="1"/>
</dbReference>
<dbReference type="PROSITE" id="PS50932">
    <property type="entry name" value="HTH_LACI_2"/>
    <property type="match status" value="1"/>
</dbReference>
<proteinExistence type="predicted"/>
<dbReference type="InterPro" id="IPR025997">
    <property type="entry name" value="SBP_2_dom"/>
</dbReference>
<dbReference type="CDD" id="cd01392">
    <property type="entry name" value="HTH_LacI"/>
    <property type="match status" value="1"/>
</dbReference>
<comment type="caution">
    <text evidence="2">The sequence shown here is derived from an EMBL/GenBank/DDBJ whole genome shotgun (WGS) entry which is preliminary data.</text>
</comment>